<organism evidence="6 7">
    <name type="scientific">Cuscuta europaea</name>
    <name type="common">European dodder</name>
    <dbReference type="NCBI Taxonomy" id="41803"/>
    <lineage>
        <taxon>Eukaryota</taxon>
        <taxon>Viridiplantae</taxon>
        <taxon>Streptophyta</taxon>
        <taxon>Embryophyta</taxon>
        <taxon>Tracheophyta</taxon>
        <taxon>Spermatophyta</taxon>
        <taxon>Magnoliopsida</taxon>
        <taxon>eudicotyledons</taxon>
        <taxon>Gunneridae</taxon>
        <taxon>Pentapetalae</taxon>
        <taxon>asterids</taxon>
        <taxon>lamiids</taxon>
        <taxon>Solanales</taxon>
        <taxon>Convolvulaceae</taxon>
        <taxon>Cuscuteae</taxon>
        <taxon>Cuscuta</taxon>
        <taxon>Cuscuta subgen. Cuscuta</taxon>
    </lineage>
</organism>
<keyword evidence="3" id="KW-0808">Transferase</keyword>
<dbReference type="Proteomes" id="UP001152484">
    <property type="component" value="Unassembled WGS sequence"/>
</dbReference>
<dbReference type="GO" id="GO:0000139">
    <property type="term" value="C:Golgi membrane"/>
    <property type="evidence" value="ECO:0007669"/>
    <property type="project" value="UniProtKB-SubCell"/>
</dbReference>
<dbReference type="InterPro" id="IPR049625">
    <property type="entry name" value="Glyco_transf_61_cat"/>
</dbReference>
<keyword evidence="7" id="KW-1185">Reference proteome</keyword>
<gene>
    <name evidence="6" type="ORF">CEURO_LOCUS15900</name>
</gene>
<keyword evidence="4" id="KW-0325">Glycoprotein</keyword>
<comment type="subcellular location">
    <subcellularLocation>
        <location evidence="1">Golgi apparatus membrane</location>
        <topology evidence="1">Single-pass type II membrane protein</topology>
    </subcellularLocation>
</comment>
<dbReference type="PANTHER" id="PTHR20961:SF124">
    <property type="entry name" value="GLYCOSYLTRANSFERASE"/>
    <property type="match status" value="1"/>
</dbReference>
<dbReference type="InterPro" id="IPR007657">
    <property type="entry name" value="Glycosyltransferase_61"/>
</dbReference>
<proteinExistence type="predicted"/>
<evidence type="ECO:0000256" key="2">
    <source>
        <dbReference type="ARBA" id="ARBA00022676"/>
    </source>
</evidence>
<sequence length="388" mass="44585">MAGDVRTHSLSSSIIVFGTTFTGNPDDTDGGVIQREKVRPYTRKREKSIMSTIDELNLVVKIRTSSAGHRCDVRHDVPGLFFSTGGYTGNFFHDFTDGIVPLFITSNSFKGRVVFVILEYHRWWVTKYDEILSHLSDYQVIDFRRDNRTHCFPGAVVGLRAHEDLQIDPSLTENNMTIQDFRDFLDRAYSTRIREIVEEEEELEPPLPAAEERKKPRLVVMARNDSRMILNQKKTIELAREIGFRVEVLVPDRRTELARMYRILNASDAMVGVHGAALTHFMFLRPGSVFIQIVPVGIDWAAENYCEKPAVRMGLKYIGYKIAANESTLHKKYAESDVVFTNPLSVNRKGWNYTKGVYLDHQNVVLNLPRFRPSLLRAYDYLNRFLNG</sequence>
<dbReference type="AlphaFoldDB" id="A0A9P0ZJX4"/>
<keyword evidence="2" id="KW-0328">Glycosyltransferase</keyword>
<dbReference type="Pfam" id="PF04577">
    <property type="entry name" value="Glyco_transf_61"/>
    <property type="match status" value="1"/>
</dbReference>
<dbReference type="PANTHER" id="PTHR20961">
    <property type="entry name" value="GLYCOSYLTRANSFERASE"/>
    <property type="match status" value="1"/>
</dbReference>
<evidence type="ECO:0000256" key="3">
    <source>
        <dbReference type="ARBA" id="ARBA00022679"/>
    </source>
</evidence>
<reference evidence="6" key="1">
    <citation type="submission" date="2022-07" db="EMBL/GenBank/DDBJ databases">
        <authorList>
            <person name="Macas J."/>
            <person name="Novak P."/>
            <person name="Neumann P."/>
        </authorList>
    </citation>
    <scope>NUCLEOTIDE SEQUENCE</scope>
</reference>
<dbReference type="OrthoDB" id="529273at2759"/>
<protein>
    <recommendedName>
        <fullName evidence="5">Glycosyltransferase 61 catalytic domain-containing protein</fullName>
    </recommendedName>
</protein>
<evidence type="ECO:0000256" key="4">
    <source>
        <dbReference type="ARBA" id="ARBA00023180"/>
    </source>
</evidence>
<dbReference type="EMBL" id="CAMAPE010000041">
    <property type="protein sequence ID" value="CAH9102749.1"/>
    <property type="molecule type" value="Genomic_DNA"/>
</dbReference>
<dbReference type="GO" id="GO:0016763">
    <property type="term" value="F:pentosyltransferase activity"/>
    <property type="evidence" value="ECO:0007669"/>
    <property type="project" value="UniProtKB-ARBA"/>
</dbReference>
<feature type="domain" description="Glycosyltransferase 61 catalytic" evidence="5">
    <location>
        <begin position="187"/>
        <end position="291"/>
    </location>
</feature>
<accession>A0A9P0ZJX4</accession>
<evidence type="ECO:0000313" key="6">
    <source>
        <dbReference type="EMBL" id="CAH9102749.1"/>
    </source>
</evidence>
<evidence type="ECO:0000259" key="5">
    <source>
        <dbReference type="Pfam" id="PF04577"/>
    </source>
</evidence>
<name>A0A9P0ZJX4_CUSEU</name>
<evidence type="ECO:0000256" key="1">
    <source>
        <dbReference type="ARBA" id="ARBA00004323"/>
    </source>
</evidence>
<comment type="caution">
    <text evidence="6">The sequence shown here is derived from an EMBL/GenBank/DDBJ whole genome shotgun (WGS) entry which is preliminary data.</text>
</comment>
<evidence type="ECO:0000313" key="7">
    <source>
        <dbReference type="Proteomes" id="UP001152484"/>
    </source>
</evidence>